<dbReference type="Proteomes" id="UP001347174">
    <property type="component" value="Chromosome"/>
</dbReference>
<evidence type="ECO:0000313" key="2">
    <source>
        <dbReference type="Proteomes" id="UP001347174"/>
    </source>
</evidence>
<keyword evidence="2" id="KW-1185">Reference proteome</keyword>
<dbReference type="RefSeq" id="WP_080889032.1">
    <property type="nucleotide sequence ID" value="NZ_CP129946.1"/>
</dbReference>
<dbReference type="EMBL" id="CP129946">
    <property type="protein sequence ID" value="WWA74214.1"/>
    <property type="molecule type" value="Genomic_DNA"/>
</dbReference>
<reference evidence="1 2" key="1">
    <citation type="submission" date="2023-07" db="EMBL/GenBank/DDBJ databases">
        <title>Plant endophyte Pseudomonas khavaziana can be used to control wheat stem rot.</title>
        <authorList>
            <person name="Guo S."/>
            <person name="Shen X."/>
        </authorList>
    </citation>
    <scope>NUCLEOTIDE SEQUENCE [LARGE SCALE GENOMIC DNA]</scope>
    <source>
        <strain evidence="1 2">SR9</strain>
    </source>
</reference>
<organism evidence="1 2">
    <name type="scientific">Pseudomonas khavaziana</name>
    <dbReference type="NCBI Taxonomy" id="2842351"/>
    <lineage>
        <taxon>Bacteria</taxon>
        <taxon>Pseudomonadati</taxon>
        <taxon>Pseudomonadota</taxon>
        <taxon>Gammaproteobacteria</taxon>
        <taxon>Pseudomonadales</taxon>
        <taxon>Pseudomonadaceae</taxon>
        <taxon>Pseudomonas</taxon>
    </lineage>
</organism>
<dbReference type="PROSITE" id="PS51257">
    <property type="entry name" value="PROKAR_LIPOPROTEIN"/>
    <property type="match status" value="1"/>
</dbReference>
<name>A0ABZ2D9J5_9PSED</name>
<sequence length="128" mass="13453">MRILIAAVAAVVLAGCENTPISADKADPIPSNRIYAFTQKGDSELVVTRDSGMNQGGLKLKFYIDGTLAAAFGQGEVGRFGLTQGTHILAVSDGSALVESEIELAPGQTIRRRISVSMQGFELSPTSL</sequence>
<evidence type="ECO:0008006" key="3">
    <source>
        <dbReference type="Google" id="ProtNLM"/>
    </source>
</evidence>
<accession>A0ABZ2D9J5</accession>
<proteinExistence type="predicted"/>
<protein>
    <recommendedName>
        <fullName evidence="3">DUF2846 domain-containing protein</fullName>
    </recommendedName>
</protein>
<evidence type="ECO:0000313" key="1">
    <source>
        <dbReference type="EMBL" id="WWA74214.1"/>
    </source>
</evidence>
<gene>
    <name evidence="1" type="ORF">QYQ93_15305</name>
</gene>